<keyword evidence="7 10" id="KW-0862">Zinc</keyword>
<dbReference type="CDD" id="cd01854">
    <property type="entry name" value="YjeQ_EngC"/>
    <property type="match status" value="1"/>
</dbReference>
<evidence type="ECO:0000256" key="1">
    <source>
        <dbReference type="ARBA" id="ARBA00022490"/>
    </source>
</evidence>
<dbReference type="InterPro" id="IPR010914">
    <property type="entry name" value="RsgA_GTPase_dom"/>
</dbReference>
<name>A0A6L5YVL9_9FIRM</name>
<dbReference type="RefSeq" id="WP_154431004.1">
    <property type="nucleotide sequence ID" value="NZ_VUNI01000038.1"/>
</dbReference>
<organism evidence="13 14">
    <name type="scientific">Roseburia porci</name>
    <dbReference type="NCBI Taxonomy" id="2605790"/>
    <lineage>
        <taxon>Bacteria</taxon>
        <taxon>Bacillati</taxon>
        <taxon>Bacillota</taxon>
        <taxon>Clostridia</taxon>
        <taxon>Lachnospirales</taxon>
        <taxon>Lachnospiraceae</taxon>
        <taxon>Roseburia</taxon>
    </lineage>
</organism>
<comment type="caution">
    <text evidence="13">The sequence shown here is derived from an EMBL/GenBank/DDBJ whole genome shotgun (WGS) entry which is preliminary data.</text>
</comment>
<dbReference type="Pfam" id="PF03193">
    <property type="entry name" value="RsgA_GTPase"/>
    <property type="match status" value="1"/>
</dbReference>
<dbReference type="InterPro" id="IPR012340">
    <property type="entry name" value="NA-bd_OB-fold"/>
</dbReference>
<evidence type="ECO:0000256" key="2">
    <source>
        <dbReference type="ARBA" id="ARBA00022517"/>
    </source>
</evidence>
<evidence type="ECO:0000256" key="9">
    <source>
        <dbReference type="ARBA" id="ARBA00023134"/>
    </source>
</evidence>
<gene>
    <name evidence="10 13" type="primary">rsgA</name>
    <name evidence="13" type="ORF">FYJ75_13820</name>
</gene>
<dbReference type="InterPro" id="IPR027417">
    <property type="entry name" value="P-loop_NTPase"/>
</dbReference>
<keyword evidence="1 10" id="KW-0963">Cytoplasm</keyword>
<feature type="domain" description="EngC GTPase" evidence="11">
    <location>
        <begin position="108"/>
        <end position="254"/>
    </location>
</feature>
<dbReference type="GO" id="GO:0046872">
    <property type="term" value="F:metal ion binding"/>
    <property type="evidence" value="ECO:0007669"/>
    <property type="project" value="UniProtKB-KW"/>
</dbReference>
<dbReference type="GO" id="GO:0005737">
    <property type="term" value="C:cytoplasm"/>
    <property type="evidence" value="ECO:0007669"/>
    <property type="project" value="UniProtKB-SubCell"/>
</dbReference>
<feature type="binding site" evidence="10">
    <location>
        <begin position="199"/>
        <end position="207"/>
    </location>
    <ligand>
        <name>GTP</name>
        <dbReference type="ChEBI" id="CHEBI:37565"/>
    </ligand>
</feature>
<evidence type="ECO:0000313" key="13">
    <source>
        <dbReference type="EMBL" id="MST76046.1"/>
    </source>
</evidence>
<keyword evidence="9 10" id="KW-0342">GTP-binding</keyword>
<keyword evidence="3 10" id="KW-0479">Metal-binding</keyword>
<evidence type="ECO:0000256" key="5">
    <source>
        <dbReference type="ARBA" id="ARBA00022741"/>
    </source>
</evidence>
<keyword evidence="2 10" id="KW-0690">Ribosome biogenesis</keyword>
<dbReference type="PANTHER" id="PTHR32120:SF10">
    <property type="entry name" value="SMALL RIBOSOMAL SUBUNIT BIOGENESIS GTPASE RSGA"/>
    <property type="match status" value="1"/>
</dbReference>
<protein>
    <recommendedName>
        <fullName evidence="10">Small ribosomal subunit biogenesis GTPase RsgA</fullName>
        <ecNumber evidence="10">3.6.1.-</ecNumber>
    </recommendedName>
</protein>
<feature type="binding site" evidence="10">
    <location>
        <position position="286"/>
    </location>
    <ligand>
        <name>Zn(2+)</name>
        <dbReference type="ChEBI" id="CHEBI:29105"/>
    </ligand>
</feature>
<dbReference type="NCBIfam" id="TIGR00157">
    <property type="entry name" value="ribosome small subunit-dependent GTPase A"/>
    <property type="match status" value="1"/>
</dbReference>
<feature type="binding site" evidence="10">
    <location>
        <begin position="147"/>
        <end position="150"/>
    </location>
    <ligand>
        <name>GTP</name>
        <dbReference type="ChEBI" id="CHEBI:37565"/>
    </ligand>
</feature>
<comment type="subcellular location">
    <subcellularLocation>
        <location evidence="10">Cytoplasm</location>
    </subcellularLocation>
</comment>
<proteinExistence type="inferred from homology"/>
<dbReference type="HAMAP" id="MF_01820">
    <property type="entry name" value="GTPase_RsgA"/>
    <property type="match status" value="1"/>
</dbReference>
<feature type="binding site" evidence="10">
    <location>
        <position position="292"/>
    </location>
    <ligand>
        <name>Zn(2+)</name>
        <dbReference type="ChEBI" id="CHEBI:29105"/>
    </ligand>
</feature>
<sequence>MRLEQWGAGKEHYRMASEYPELVLGRVVLQERDLYQVVTEQEDYSASVSGKFRYEAESPSDYPAVGDFVLLQCVNKNDIAVIQKVLPRKSVFLRKAAGTNSVEQIVAANIDTVFICMSLNNDFNVRRLERYLSVAWNSGAMPVIVLTKVDLCDEVDAKVLEIENIAIGVPIIETSVVDKDGLSQIYQYLKEYHTVAFVGSSGVGKSSLINHILGTDQLETGDLRNDDKGRHTTTHRELFMISGKGMVIDTPGMRELGMWSAEDGIDHTFLDIEELTRKCRFSDCSHENETGCAVRQAVKDGLIAEERYRAYMKLKAENAYNKNAVDYLAAKKRKFKQIAKLNKHNYKQ</sequence>
<keyword evidence="4 10" id="KW-0699">rRNA-binding</keyword>
<keyword evidence="14" id="KW-1185">Reference proteome</keyword>
<keyword evidence="6 10" id="KW-0378">Hydrolase</keyword>
<dbReference type="Gene3D" id="3.40.50.300">
    <property type="entry name" value="P-loop containing nucleotide triphosphate hydrolases"/>
    <property type="match status" value="1"/>
</dbReference>
<evidence type="ECO:0000259" key="12">
    <source>
        <dbReference type="PROSITE" id="PS51721"/>
    </source>
</evidence>
<evidence type="ECO:0000256" key="7">
    <source>
        <dbReference type="ARBA" id="ARBA00022833"/>
    </source>
</evidence>
<keyword evidence="5 10" id="KW-0547">Nucleotide-binding</keyword>
<comment type="function">
    <text evidence="10">One of several proteins that assist in the late maturation steps of the functional core of the 30S ribosomal subunit. Helps release RbfA from mature subunits. May play a role in the assembly of ribosomal proteins into the subunit. Circularly permuted GTPase that catalyzes slow GTP hydrolysis, GTPase activity is stimulated by the 30S ribosomal subunit.</text>
</comment>
<dbReference type="Proteomes" id="UP000474024">
    <property type="component" value="Unassembled WGS sequence"/>
</dbReference>
<dbReference type="PROSITE" id="PS51721">
    <property type="entry name" value="G_CP"/>
    <property type="match status" value="1"/>
</dbReference>
<dbReference type="GO" id="GO:0005525">
    <property type="term" value="F:GTP binding"/>
    <property type="evidence" value="ECO:0007669"/>
    <property type="project" value="UniProtKB-UniRule"/>
</dbReference>
<dbReference type="AlphaFoldDB" id="A0A6L5YVL9"/>
<evidence type="ECO:0000256" key="4">
    <source>
        <dbReference type="ARBA" id="ARBA00022730"/>
    </source>
</evidence>
<dbReference type="PROSITE" id="PS50936">
    <property type="entry name" value="ENGC_GTPASE"/>
    <property type="match status" value="1"/>
</dbReference>
<dbReference type="GO" id="GO:0003924">
    <property type="term" value="F:GTPase activity"/>
    <property type="evidence" value="ECO:0007669"/>
    <property type="project" value="UniProtKB-UniRule"/>
</dbReference>
<reference evidence="13 14" key="1">
    <citation type="submission" date="2019-08" db="EMBL/GenBank/DDBJ databases">
        <title>In-depth cultivation of the pig gut microbiome towards novel bacterial diversity and tailored functional studies.</title>
        <authorList>
            <person name="Wylensek D."/>
            <person name="Hitch T.C.A."/>
            <person name="Clavel T."/>
        </authorList>
    </citation>
    <scope>NUCLEOTIDE SEQUENCE [LARGE SCALE GENOMIC DNA]</scope>
    <source>
        <strain evidence="13 14">MUC/MUC-530-WT-4D</strain>
    </source>
</reference>
<dbReference type="SUPFAM" id="SSF52540">
    <property type="entry name" value="P-loop containing nucleoside triphosphate hydrolases"/>
    <property type="match status" value="1"/>
</dbReference>
<dbReference type="GO" id="GO:0042274">
    <property type="term" value="P:ribosomal small subunit biogenesis"/>
    <property type="evidence" value="ECO:0007669"/>
    <property type="project" value="UniProtKB-UniRule"/>
</dbReference>
<dbReference type="EC" id="3.6.1.-" evidence="10"/>
<evidence type="ECO:0000259" key="11">
    <source>
        <dbReference type="PROSITE" id="PS50936"/>
    </source>
</evidence>
<dbReference type="Gene3D" id="1.10.40.50">
    <property type="entry name" value="Probable gtpase engc, domain 3"/>
    <property type="match status" value="1"/>
</dbReference>
<comment type="subunit">
    <text evidence="10">Monomer. Associates with 30S ribosomal subunit, binds 16S rRNA.</text>
</comment>
<feature type="binding site" evidence="10">
    <location>
        <position position="279"/>
    </location>
    <ligand>
        <name>Zn(2+)</name>
        <dbReference type="ChEBI" id="CHEBI:29105"/>
    </ligand>
</feature>
<dbReference type="GO" id="GO:0019843">
    <property type="term" value="F:rRNA binding"/>
    <property type="evidence" value="ECO:0007669"/>
    <property type="project" value="UniProtKB-KW"/>
</dbReference>
<dbReference type="PANTHER" id="PTHR32120">
    <property type="entry name" value="SMALL RIBOSOMAL SUBUNIT BIOGENESIS GTPASE RSGA"/>
    <property type="match status" value="1"/>
</dbReference>
<comment type="cofactor">
    <cofactor evidence="10">
        <name>Zn(2+)</name>
        <dbReference type="ChEBI" id="CHEBI:29105"/>
    </cofactor>
    <text evidence="10">Binds 1 zinc ion per subunit.</text>
</comment>
<feature type="domain" description="CP-type G" evidence="12">
    <location>
        <begin position="99"/>
        <end position="256"/>
    </location>
</feature>
<dbReference type="EMBL" id="VUNI01000038">
    <property type="protein sequence ID" value="MST76046.1"/>
    <property type="molecule type" value="Genomic_DNA"/>
</dbReference>
<evidence type="ECO:0000256" key="10">
    <source>
        <dbReference type="HAMAP-Rule" id="MF_01820"/>
    </source>
</evidence>
<evidence type="ECO:0000256" key="8">
    <source>
        <dbReference type="ARBA" id="ARBA00022884"/>
    </source>
</evidence>
<accession>A0A6L5YVL9</accession>
<dbReference type="SUPFAM" id="SSF50249">
    <property type="entry name" value="Nucleic acid-binding proteins"/>
    <property type="match status" value="1"/>
</dbReference>
<dbReference type="InterPro" id="IPR030378">
    <property type="entry name" value="G_CP_dom"/>
</dbReference>
<comment type="similarity">
    <text evidence="10">Belongs to the TRAFAC class YlqF/YawG GTPase family. RsgA subfamily.</text>
</comment>
<dbReference type="InterPro" id="IPR004881">
    <property type="entry name" value="Ribosome_biogen_GTPase_RsgA"/>
</dbReference>
<keyword evidence="8 10" id="KW-0694">RNA-binding</keyword>
<feature type="binding site" evidence="10">
    <location>
        <position position="284"/>
    </location>
    <ligand>
        <name>Zn(2+)</name>
        <dbReference type="ChEBI" id="CHEBI:29105"/>
    </ligand>
</feature>
<evidence type="ECO:0000313" key="14">
    <source>
        <dbReference type="Proteomes" id="UP000474024"/>
    </source>
</evidence>
<evidence type="ECO:0000256" key="6">
    <source>
        <dbReference type="ARBA" id="ARBA00022801"/>
    </source>
</evidence>
<evidence type="ECO:0000256" key="3">
    <source>
        <dbReference type="ARBA" id="ARBA00022723"/>
    </source>
</evidence>